<reference evidence="2 3" key="1">
    <citation type="journal article" date="2015" name="G3 (Bethesda)">
        <title>Insights into Ongoing Evolution of the Hexachlorocyclohexane Catabolic Pathway from Comparative Genomics of Ten Sphingomonadaceae Strains.</title>
        <authorList>
            <person name="Pearce S.L."/>
            <person name="Oakeshott J.G."/>
            <person name="Pandey G."/>
        </authorList>
    </citation>
    <scope>NUCLEOTIDE SEQUENCE [LARGE SCALE GENOMIC DNA]</scope>
    <source>
        <strain evidence="2 3">LL01</strain>
    </source>
</reference>
<comment type="caution">
    <text evidence="2">The sequence shown here is derived from an EMBL/GenBank/DDBJ whole genome shotgun (WGS) entry which is preliminary data.</text>
</comment>
<gene>
    <name evidence="2" type="ORF">V473_08850</name>
</gene>
<evidence type="ECO:0000256" key="1">
    <source>
        <dbReference type="SAM" id="MobiDB-lite"/>
    </source>
</evidence>
<evidence type="ECO:0000313" key="3">
    <source>
        <dbReference type="Proteomes" id="UP000052232"/>
    </source>
</evidence>
<dbReference type="PATRIC" id="fig|1420583.3.peg.1777"/>
<dbReference type="AlphaFoldDB" id="A0A0J7Y5Z5"/>
<name>A0A0J7Y5Z5_9SPHN</name>
<accession>A0A0J7Y5Z5</accession>
<proteinExistence type="predicted"/>
<evidence type="ECO:0000313" key="2">
    <source>
        <dbReference type="EMBL" id="KMS58818.1"/>
    </source>
</evidence>
<sequence>MIHEIAHDTHLTRKVTEVLLQMEHSVYAGGTKDGGTKATDKSPTHIGSIASLTTFGWAMIDTNCTPIIPLWTKARQEDPARSLCVEARVVSKPNADLSRWPVQQTGKLWNPQTVDLERAEVVASIAVLDFSADPPPFLISKAPEGFLEPSLTSRRLAYAASDVGCVVGRRARGQGKAYFRTRHRKTDADQGKSMASDQ</sequence>
<dbReference type="Proteomes" id="UP000052232">
    <property type="component" value="Unassembled WGS sequence"/>
</dbReference>
<organism evidence="2 3">
    <name type="scientific">Sphingobium cupriresistens LL01</name>
    <dbReference type="NCBI Taxonomy" id="1420583"/>
    <lineage>
        <taxon>Bacteria</taxon>
        <taxon>Pseudomonadati</taxon>
        <taxon>Pseudomonadota</taxon>
        <taxon>Alphaproteobacteria</taxon>
        <taxon>Sphingomonadales</taxon>
        <taxon>Sphingomonadaceae</taxon>
        <taxon>Sphingobium</taxon>
    </lineage>
</organism>
<keyword evidence="3" id="KW-1185">Reference proteome</keyword>
<dbReference type="EMBL" id="JACT01000001">
    <property type="protein sequence ID" value="KMS58818.1"/>
    <property type="molecule type" value="Genomic_DNA"/>
</dbReference>
<feature type="region of interest" description="Disordered" evidence="1">
    <location>
        <begin position="178"/>
        <end position="198"/>
    </location>
</feature>
<protein>
    <submittedName>
        <fullName evidence="2">Uncharacterized protein</fullName>
    </submittedName>
</protein>